<dbReference type="GO" id="GO:0005634">
    <property type="term" value="C:nucleus"/>
    <property type="evidence" value="ECO:0007669"/>
    <property type="project" value="TreeGrafter"/>
</dbReference>
<dbReference type="InterPro" id="IPR003000">
    <property type="entry name" value="Sirtuin"/>
</dbReference>
<feature type="binding site" evidence="3">
    <location>
        <position position="142"/>
    </location>
    <ligand>
        <name>Zn(2+)</name>
        <dbReference type="ChEBI" id="CHEBI:29105"/>
    </ligand>
</feature>
<dbReference type="KEGG" id="pvv:PVVCY_1304660"/>
<dbReference type="InterPro" id="IPR026591">
    <property type="entry name" value="Sirtuin_cat_small_dom_sf"/>
</dbReference>
<dbReference type="GO" id="GO:0017136">
    <property type="term" value="F:histone deacetylase activity, NAD-dependent"/>
    <property type="evidence" value="ECO:0007669"/>
    <property type="project" value="TreeGrafter"/>
</dbReference>
<dbReference type="Gene3D" id="3.40.50.1220">
    <property type="entry name" value="TPP-binding domain"/>
    <property type="match status" value="1"/>
</dbReference>
<feature type="active site" description="Proton acceptor" evidence="3">
    <location>
        <position position="131"/>
    </location>
</feature>
<evidence type="ECO:0000313" key="5">
    <source>
        <dbReference type="EMBL" id="VEV58529.1"/>
    </source>
</evidence>
<dbReference type="InterPro" id="IPR050134">
    <property type="entry name" value="NAD-dep_sirtuin_deacylases"/>
</dbReference>
<dbReference type="Proteomes" id="UP000290582">
    <property type="component" value="Chromosome PVVCY_13"/>
</dbReference>
<organism evidence="5 6">
    <name type="scientific">Plasmodium vinckei vinckei</name>
    <dbReference type="NCBI Taxonomy" id="54757"/>
    <lineage>
        <taxon>Eukaryota</taxon>
        <taxon>Sar</taxon>
        <taxon>Alveolata</taxon>
        <taxon>Apicomplexa</taxon>
        <taxon>Aconoidasida</taxon>
        <taxon>Haemosporida</taxon>
        <taxon>Plasmodiidae</taxon>
        <taxon>Plasmodium</taxon>
        <taxon>Plasmodium (Vinckeia)</taxon>
    </lineage>
</organism>
<gene>
    <name evidence="5" type="ORF">PVVCY_1304660</name>
</gene>
<evidence type="ECO:0000256" key="2">
    <source>
        <dbReference type="ARBA" id="ARBA00023027"/>
    </source>
</evidence>
<feature type="domain" description="Deacetylase sirtuin-type" evidence="4">
    <location>
        <begin position="11"/>
        <end position="265"/>
    </location>
</feature>
<dbReference type="OrthoDB" id="424302at2759"/>
<keyword evidence="3" id="KW-0862">Zinc</keyword>
<dbReference type="VEuPathDB" id="PlasmoDB:PVVCY_1304660"/>
<feature type="binding site" evidence="3">
    <location>
        <position position="169"/>
    </location>
    <ligand>
        <name>Zn(2+)</name>
        <dbReference type="ChEBI" id="CHEBI:29105"/>
    </ligand>
</feature>
<dbReference type="GeneID" id="19958659"/>
<evidence type="ECO:0000256" key="1">
    <source>
        <dbReference type="ARBA" id="ARBA00022679"/>
    </source>
</evidence>
<dbReference type="InterPro" id="IPR026590">
    <property type="entry name" value="Ssirtuin_cat_dom"/>
</dbReference>
<dbReference type="PANTHER" id="PTHR11085:SF10">
    <property type="entry name" value="NAD-DEPENDENT PROTEIN DEACYLASE SIRTUIN-5, MITOCHONDRIAL-RELATED"/>
    <property type="match status" value="1"/>
</dbReference>
<protein>
    <submittedName>
        <fullName evidence="5">Transcriptional regulatory protein sir2 homologue, putative</fullName>
    </submittedName>
</protein>
<dbReference type="RefSeq" id="XP_008622363.1">
    <property type="nucleotide sequence ID" value="XM_008624141.1"/>
</dbReference>
<dbReference type="PANTHER" id="PTHR11085">
    <property type="entry name" value="NAD-DEPENDENT PROTEIN DEACYLASE SIRTUIN-5, MITOCHONDRIAL-RELATED"/>
    <property type="match status" value="1"/>
</dbReference>
<keyword evidence="1" id="KW-0808">Transferase</keyword>
<feature type="binding site" evidence="3">
    <location>
        <position position="167"/>
    </location>
    <ligand>
        <name>Zn(2+)</name>
        <dbReference type="ChEBI" id="CHEBI:29105"/>
    </ligand>
</feature>
<name>A0A449BYZ1_PLAVN</name>
<dbReference type="AlphaFoldDB" id="A0A449BYZ1"/>
<dbReference type="Gene3D" id="3.30.1600.10">
    <property type="entry name" value="SIR2/SIRT2 'Small Domain"/>
    <property type="match status" value="1"/>
</dbReference>
<evidence type="ECO:0000313" key="6">
    <source>
        <dbReference type="Proteomes" id="UP000290582"/>
    </source>
</evidence>
<dbReference type="PROSITE" id="PS50305">
    <property type="entry name" value="SIRTUIN"/>
    <property type="match status" value="1"/>
</dbReference>
<evidence type="ECO:0000259" key="4">
    <source>
        <dbReference type="PROSITE" id="PS50305"/>
    </source>
</evidence>
<dbReference type="GO" id="GO:0046872">
    <property type="term" value="F:metal ion binding"/>
    <property type="evidence" value="ECO:0007669"/>
    <property type="project" value="UniProtKB-KW"/>
</dbReference>
<keyword evidence="3" id="KW-0479">Metal-binding</keyword>
<dbReference type="CDD" id="cd01407">
    <property type="entry name" value="SIR2-fam"/>
    <property type="match status" value="1"/>
</dbReference>
<proteinExistence type="predicted"/>
<feature type="binding site" evidence="3">
    <location>
        <position position="139"/>
    </location>
    <ligand>
        <name>Zn(2+)</name>
        <dbReference type="ChEBI" id="CHEBI:29105"/>
    </ligand>
</feature>
<dbReference type="EMBL" id="LR215069">
    <property type="protein sequence ID" value="VEV58529.1"/>
    <property type="molecule type" value="Genomic_DNA"/>
</dbReference>
<accession>A0A449BYZ1</accession>
<dbReference type="Pfam" id="PF02146">
    <property type="entry name" value="SIR2"/>
    <property type="match status" value="1"/>
</dbReference>
<sequence length="265" mass="29640">MDKSMMDSMTKDTEDITMEKLAEIIKSSKYVVALTGSGTSAESNIPSYRGSNDSIWSKYDLKIYGTIDGFMKYPEKIWEIIKEMSDYKIELNPGHTALSELENLGYLKSIITQNVDGLHEASGNTKVLPMHGNIFEALCCTCNKIIQLNKTMLQKTSDFMQQLPPKCPCGGIYKPNTVLFGESIAENLIKEAEDELTKCDLVLVIGTSSTVSTGTMLCYLATKKNKKIVEINVEKTCITNRMSDYHLLAKFSELANLIKILKEEK</sequence>
<dbReference type="SUPFAM" id="SSF52467">
    <property type="entry name" value="DHS-like NAD/FAD-binding domain"/>
    <property type="match status" value="1"/>
</dbReference>
<dbReference type="GO" id="GO:0070403">
    <property type="term" value="F:NAD+ binding"/>
    <property type="evidence" value="ECO:0007669"/>
    <property type="project" value="InterPro"/>
</dbReference>
<keyword evidence="2" id="KW-0520">NAD</keyword>
<dbReference type="InterPro" id="IPR029035">
    <property type="entry name" value="DHS-like_NAD/FAD-binding_dom"/>
</dbReference>
<reference evidence="5 6" key="1">
    <citation type="submission" date="2019-01" db="EMBL/GenBank/DDBJ databases">
        <authorList>
            <person name="Ramaprasad A."/>
        </authorList>
    </citation>
    <scope>NUCLEOTIDE SEQUENCE [LARGE SCALE GENOMIC DNA]</scope>
</reference>
<evidence type="ECO:0000256" key="3">
    <source>
        <dbReference type="PROSITE-ProRule" id="PRU00236"/>
    </source>
</evidence>